<evidence type="ECO:0000313" key="5">
    <source>
        <dbReference type="EMBL" id="QEC61442.1"/>
    </source>
</evidence>
<feature type="signal peptide" evidence="4">
    <location>
        <begin position="1"/>
        <end position="22"/>
    </location>
</feature>
<keyword evidence="6" id="KW-1185">Reference proteome</keyword>
<dbReference type="PANTHER" id="PTHR44943">
    <property type="entry name" value="CELLULOSE SYNTHASE OPERON PROTEIN C"/>
    <property type="match status" value="1"/>
</dbReference>
<reference evidence="5 6" key="1">
    <citation type="journal article" date="2017" name="Curr. Microbiol.">
        <title>Mucilaginibacter ginsenosidivorans sp. nov., Isolated from Soil of Ginseng Field.</title>
        <authorList>
            <person name="Kim M.M."/>
            <person name="Siddiqi M.Z."/>
            <person name="Im W.T."/>
        </authorList>
    </citation>
    <scope>NUCLEOTIDE SEQUENCE [LARGE SCALE GENOMIC DNA]</scope>
    <source>
        <strain evidence="5 6">Gsoil 3017</strain>
    </source>
</reference>
<sequence>MKSFFNLILICCVLATAVQASAQDTGNAADLIKQGTQLNKQGNYAVAIEKYKEALKTDSNNAQANYQMGFSLQAAGRGNEAIPYAEKAIKGNGSATLTAASYALLGSIYDEDHQTQKAIDTYKEGIKLNPAFQQLHFNLGLAYSRNKQYAEAEIEAIESIKLDPKHASSQRMYALVTFHQNKRLNALLGLCSFILLEPNTPRSAEAYTNIQSILKGGALSGANGRQTIILSPKDKQDIAVKNMVISTTVSVARQKKLAGMDMLEFELKHIFSIAGNMANDDKEKDFFDKFFAAYFLNLAQSDNIAAFTRMVSLSANKEENTKWMMEHDKERSDFDKWIAATERKF</sequence>
<dbReference type="Pfam" id="PF13424">
    <property type="entry name" value="TPR_12"/>
    <property type="match status" value="1"/>
</dbReference>
<organism evidence="5 6">
    <name type="scientific">Mucilaginibacter ginsenosidivorans</name>
    <dbReference type="NCBI Taxonomy" id="398053"/>
    <lineage>
        <taxon>Bacteria</taxon>
        <taxon>Pseudomonadati</taxon>
        <taxon>Bacteroidota</taxon>
        <taxon>Sphingobacteriia</taxon>
        <taxon>Sphingobacteriales</taxon>
        <taxon>Sphingobacteriaceae</taxon>
        <taxon>Mucilaginibacter</taxon>
    </lineage>
</organism>
<dbReference type="AlphaFoldDB" id="A0A5B8URC4"/>
<evidence type="ECO:0000256" key="2">
    <source>
        <dbReference type="ARBA" id="ARBA00022803"/>
    </source>
</evidence>
<protein>
    <submittedName>
        <fullName evidence="5">Tetratricopeptide repeat protein</fullName>
    </submittedName>
</protein>
<dbReference type="InterPro" id="IPR019734">
    <property type="entry name" value="TPR_rpt"/>
</dbReference>
<feature type="repeat" description="TPR" evidence="3">
    <location>
        <begin position="133"/>
        <end position="166"/>
    </location>
</feature>
<accession>A0A5B8URC4</accession>
<dbReference type="Pfam" id="PF13181">
    <property type="entry name" value="TPR_8"/>
    <property type="match status" value="1"/>
</dbReference>
<keyword evidence="1" id="KW-0677">Repeat</keyword>
<proteinExistence type="predicted"/>
<dbReference type="SUPFAM" id="SSF48452">
    <property type="entry name" value="TPR-like"/>
    <property type="match status" value="1"/>
</dbReference>
<evidence type="ECO:0000256" key="4">
    <source>
        <dbReference type="SAM" id="SignalP"/>
    </source>
</evidence>
<dbReference type="InterPro" id="IPR051685">
    <property type="entry name" value="Ycf3/AcsC/BcsC/TPR_MFPF"/>
</dbReference>
<keyword evidence="4" id="KW-0732">Signal</keyword>
<evidence type="ECO:0000256" key="1">
    <source>
        <dbReference type="ARBA" id="ARBA00022737"/>
    </source>
</evidence>
<dbReference type="OrthoDB" id="793001at2"/>
<dbReference type="RefSeq" id="WP_147030019.1">
    <property type="nucleotide sequence ID" value="NZ_CP042436.1"/>
</dbReference>
<dbReference type="Gene3D" id="1.25.40.10">
    <property type="entry name" value="Tetratricopeptide repeat domain"/>
    <property type="match status" value="2"/>
</dbReference>
<dbReference type="PROSITE" id="PS50005">
    <property type="entry name" value="TPR"/>
    <property type="match status" value="3"/>
</dbReference>
<gene>
    <name evidence="5" type="ORF">FRZ54_02200</name>
</gene>
<keyword evidence="2 3" id="KW-0802">TPR repeat</keyword>
<dbReference type="SMART" id="SM00028">
    <property type="entry name" value="TPR"/>
    <property type="match status" value="4"/>
</dbReference>
<dbReference type="Proteomes" id="UP000321479">
    <property type="component" value="Chromosome"/>
</dbReference>
<evidence type="ECO:0000256" key="3">
    <source>
        <dbReference type="PROSITE-ProRule" id="PRU00339"/>
    </source>
</evidence>
<dbReference type="PANTHER" id="PTHR44943:SF8">
    <property type="entry name" value="TPR REPEAT-CONTAINING PROTEIN MJ0263"/>
    <property type="match status" value="1"/>
</dbReference>
<dbReference type="EMBL" id="CP042436">
    <property type="protein sequence ID" value="QEC61442.1"/>
    <property type="molecule type" value="Genomic_DNA"/>
</dbReference>
<dbReference type="InterPro" id="IPR011990">
    <property type="entry name" value="TPR-like_helical_dom_sf"/>
</dbReference>
<name>A0A5B8URC4_9SPHI</name>
<feature type="chain" id="PRO_5022736141" evidence="4">
    <location>
        <begin position="23"/>
        <end position="345"/>
    </location>
</feature>
<evidence type="ECO:0000313" key="6">
    <source>
        <dbReference type="Proteomes" id="UP000321479"/>
    </source>
</evidence>
<feature type="repeat" description="TPR" evidence="3">
    <location>
        <begin position="99"/>
        <end position="132"/>
    </location>
</feature>
<dbReference type="KEGG" id="mgin:FRZ54_02200"/>
<feature type="repeat" description="TPR" evidence="3">
    <location>
        <begin position="28"/>
        <end position="61"/>
    </location>
</feature>